<dbReference type="SUPFAM" id="SSF53474">
    <property type="entry name" value="alpha/beta-Hydrolases"/>
    <property type="match status" value="1"/>
</dbReference>
<dbReference type="GO" id="GO:0006508">
    <property type="term" value="P:proteolysis"/>
    <property type="evidence" value="ECO:0007669"/>
    <property type="project" value="InterPro"/>
</dbReference>
<name>G0HFQ0_CORVD</name>
<accession>G0HFQ0</accession>
<reference evidence="10 11" key="1">
    <citation type="journal article" date="2011" name="BMC Genomics">
        <title>Complete genome sequence of Corynebacterium variabile DSM 44702 isolated from the surface of smear-ripened cheeses and insights into cheese ripening and flavor generation.</title>
        <authorList>
            <person name="Schroeder J."/>
            <person name="Maus I."/>
            <person name="Trost E."/>
            <person name="Tauch A."/>
        </authorList>
    </citation>
    <scope>NUCLEOTIDE SEQUENCE [LARGE SCALE GENOMIC DNA]</scope>
    <source>
        <strain evidence="11">DSM 44702 / JCM 12073 / NCIMB 30131</strain>
    </source>
</reference>
<dbReference type="GO" id="GO:0004177">
    <property type="term" value="F:aminopeptidase activity"/>
    <property type="evidence" value="ECO:0007669"/>
    <property type="project" value="UniProtKB-KW"/>
</dbReference>
<evidence type="ECO:0000256" key="6">
    <source>
        <dbReference type="ARBA" id="ARBA00029605"/>
    </source>
</evidence>
<dbReference type="PANTHER" id="PTHR43433">
    <property type="entry name" value="HYDROLASE, ALPHA/BETA FOLD FAMILY PROTEIN"/>
    <property type="match status" value="1"/>
</dbReference>
<keyword evidence="10" id="KW-0645">Protease</keyword>
<dbReference type="NCBIfam" id="TIGR01250">
    <property type="entry name" value="pro_imino_pep_2"/>
    <property type="match status" value="1"/>
</dbReference>
<evidence type="ECO:0000313" key="10">
    <source>
        <dbReference type="EMBL" id="AEK37303.1"/>
    </source>
</evidence>
<dbReference type="PANTHER" id="PTHR43433:SF5">
    <property type="entry name" value="AB HYDROLASE-1 DOMAIN-CONTAINING PROTEIN"/>
    <property type="match status" value="1"/>
</dbReference>
<dbReference type="EC" id="3.4.11.5" evidence="3"/>
<dbReference type="InterPro" id="IPR005945">
    <property type="entry name" value="Pro_imino_pep"/>
</dbReference>
<feature type="active site" description="Proton donor" evidence="8">
    <location>
        <position position="272"/>
    </location>
</feature>
<feature type="active site" description="Nucleophile" evidence="8">
    <location>
        <position position="108"/>
    </location>
</feature>
<dbReference type="HOGENOM" id="CLU_020336_15_1_11"/>
<dbReference type="eggNOG" id="COG0596">
    <property type="taxonomic scope" value="Bacteria"/>
</dbReference>
<evidence type="ECO:0000259" key="9">
    <source>
        <dbReference type="Pfam" id="PF00561"/>
    </source>
</evidence>
<dbReference type="KEGG" id="cva:CVAR_1950"/>
<comment type="similarity">
    <text evidence="2 7">Belongs to the peptidase S33 family.</text>
</comment>
<dbReference type="STRING" id="858619.CVAR_1950"/>
<dbReference type="Gene3D" id="3.40.50.1820">
    <property type="entry name" value="alpha/beta hydrolase"/>
    <property type="match status" value="1"/>
</dbReference>
<evidence type="ECO:0000256" key="3">
    <source>
        <dbReference type="ARBA" id="ARBA00012568"/>
    </source>
</evidence>
<evidence type="ECO:0000256" key="5">
    <source>
        <dbReference type="ARBA" id="ARBA00022801"/>
    </source>
</evidence>
<dbReference type="InterPro" id="IPR050471">
    <property type="entry name" value="AB_hydrolase"/>
</dbReference>
<dbReference type="Proteomes" id="UP000006659">
    <property type="component" value="Chromosome"/>
</dbReference>
<organism evidence="10 11">
    <name type="scientific">Corynebacterium variabile (strain DSM 44702 / CIP 107183 / JCM 12073 / NCIMB 30131)</name>
    <name type="common">Corynebacterium mooreparkense</name>
    <dbReference type="NCBI Taxonomy" id="858619"/>
    <lineage>
        <taxon>Bacteria</taxon>
        <taxon>Bacillati</taxon>
        <taxon>Actinomycetota</taxon>
        <taxon>Actinomycetes</taxon>
        <taxon>Mycobacteriales</taxon>
        <taxon>Corynebacteriaceae</taxon>
        <taxon>Corynebacterium</taxon>
    </lineage>
</organism>
<dbReference type="PRINTS" id="PR00793">
    <property type="entry name" value="PROAMNOPTASE"/>
</dbReference>
<dbReference type="AlphaFoldDB" id="G0HFQ0"/>
<protein>
    <recommendedName>
        <fullName evidence="4">Proline iminopeptidase</fullName>
        <ecNumber evidence="3">3.4.11.5</ecNumber>
    </recommendedName>
    <alternativeName>
        <fullName evidence="6">Prolyl aminopeptidase</fullName>
    </alternativeName>
</protein>
<evidence type="ECO:0000256" key="8">
    <source>
        <dbReference type="PIRSR" id="PIRSR005539-1"/>
    </source>
</evidence>
<evidence type="ECO:0000256" key="7">
    <source>
        <dbReference type="PIRNR" id="PIRNR005539"/>
    </source>
</evidence>
<evidence type="ECO:0000256" key="2">
    <source>
        <dbReference type="ARBA" id="ARBA00010088"/>
    </source>
</evidence>
<dbReference type="RefSeq" id="WP_014010459.1">
    <property type="nucleotide sequence ID" value="NC_015859.1"/>
</dbReference>
<gene>
    <name evidence="10" type="primary">pepI</name>
    <name evidence="10" type="ordered locus">CVAR_1950</name>
</gene>
<comment type="catalytic activity">
    <reaction evidence="1">
        <text>Release of N-terminal proline from a peptide.</text>
        <dbReference type="EC" id="3.4.11.5"/>
    </reaction>
</comment>
<feature type="active site" evidence="8">
    <location>
        <position position="245"/>
    </location>
</feature>
<keyword evidence="5 7" id="KW-0378">Hydrolase</keyword>
<dbReference type="InterPro" id="IPR000073">
    <property type="entry name" value="AB_hydrolase_1"/>
</dbReference>
<keyword evidence="10" id="KW-0031">Aminopeptidase</keyword>
<dbReference type="Pfam" id="PF00561">
    <property type="entry name" value="Abhydrolase_1"/>
    <property type="match status" value="1"/>
</dbReference>
<evidence type="ECO:0000256" key="1">
    <source>
        <dbReference type="ARBA" id="ARBA00001585"/>
    </source>
</evidence>
<evidence type="ECO:0000256" key="4">
    <source>
        <dbReference type="ARBA" id="ARBA00021843"/>
    </source>
</evidence>
<proteinExistence type="inferred from homology"/>
<sequence>MSAVTTGTVTVDGRGVLVRRVTPAAATAPPLVVVHGGPGMTHDYLTDLDRLAEVPGSEREIIYYDQAGCGRTARPDTVPPWSLGLFIEELAGLLDALSLDSYDLMGHSAGGWIALDFALRQPAVLRRLVLASTCADMPLYRREVTALKDALPDGLGAVIDRCEAEGTTNSAEYGRAYGAFQKLHVLRLEHMPDHMLTSIAGLNEEIYDALLGPEWNMTGSLKEWSVADRLGEVAVPVLVTSGRFDEMTPATVRPMVDAIPGALWRIFENSSHMAMMEEPEEYAQVVGAFLGK</sequence>
<evidence type="ECO:0000313" key="11">
    <source>
        <dbReference type="Proteomes" id="UP000006659"/>
    </source>
</evidence>
<dbReference type="InterPro" id="IPR029058">
    <property type="entry name" value="AB_hydrolase_fold"/>
</dbReference>
<dbReference type="InterPro" id="IPR002410">
    <property type="entry name" value="Peptidase_S33"/>
</dbReference>
<dbReference type="PRINTS" id="PR00111">
    <property type="entry name" value="ABHYDROLASE"/>
</dbReference>
<dbReference type="PIRSF" id="PIRSF005539">
    <property type="entry name" value="Pept_S33_TRI_F1"/>
    <property type="match status" value="1"/>
</dbReference>
<feature type="domain" description="AB hydrolase-1" evidence="9">
    <location>
        <begin position="29"/>
        <end position="279"/>
    </location>
</feature>
<dbReference type="EMBL" id="CP002917">
    <property type="protein sequence ID" value="AEK37303.1"/>
    <property type="molecule type" value="Genomic_DNA"/>
</dbReference>